<keyword evidence="3" id="KW-1185">Reference proteome</keyword>
<dbReference type="InterPro" id="IPR025293">
    <property type="entry name" value="YfiR/HmsC-like"/>
</dbReference>
<dbReference type="Proteomes" id="UP001222770">
    <property type="component" value="Unassembled WGS sequence"/>
</dbReference>
<dbReference type="Pfam" id="PF13689">
    <property type="entry name" value="DUF4154"/>
    <property type="match status" value="1"/>
</dbReference>
<evidence type="ECO:0000313" key="2">
    <source>
        <dbReference type="EMBL" id="MDF8332739.1"/>
    </source>
</evidence>
<reference evidence="2 3" key="1">
    <citation type="submission" date="2023-03" db="EMBL/GenBank/DDBJ databases">
        <title>Novosphingobium cyanobacteriorum sp. nov., isolated from a eutrophic reservoir during the Microcystis bloom period.</title>
        <authorList>
            <person name="Kang M."/>
            <person name="Le V."/>
            <person name="Ko S.-R."/>
            <person name="Lee S.-A."/>
            <person name="Ahn C.-Y."/>
        </authorList>
    </citation>
    <scope>NUCLEOTIDE SEQUENCE [LARGE SCALE GENOMIC DNA]</scope>
    <source>
        <strain evidence="2 3">HBC54</strain>
    </source>
</reference>
<proteinExistence type="predicted"/>
<keyword evidence="1" id="KW-0732">Signal</keyword>
<gene>
    <name evidence="2" type="ORF">POM99_05980</name>
</gene>
<accession>A0ABT6CFN6</accession>
<dbReference type="EMBL" id="JAROCY010000004">
    <property type="protein sequence ID" value="MDF8332739.1"/>
    <property type="molecule type" value="Genomic_DNA"/>
</dbReference>
<organism evidence="2 3">
    <name type="scientific">Novosphingobium cyanobacteriorum</name>
    <dbReference type="NCBI Taxonomy" id="3024215"/>
    <lineage>
        <taxon>Bacteria</taxon>
        <taxon>Pseudomonadati</taxon>
        <taxon>Pseudomonadota</taxon>
        <taxon>Alphaproteobacteria</taxon>
        <taxon>Sphingomonadales</taxon>
        <taxon>Sphingomonadaceae</taxon>
        <taxon>Novosphingobium</taxon>
    </lineage>
</organism>
<evidence type="ECO:0000256" key="1">
    <source>
        <dbReference type="SAM" id="SignalP"/>
    </source>
</evidence>
<comment type="caution">
    <text evidence="2">The sequence shown here is derived from an EMBL/GenBank/DDBJ whole genome shotgun (WGS) entry which is preliminary data.</text>
</comment>
<feature type="signal peptide" evidence="1">
    <location>
        <begin position="1"/>
        <end position="23"/>
    </location>
</feature>
<dbReference type="RefSeq" id="WP_277275940.1">
    <property type="nucleotide sequence ID" value="NZ_JAROCY010000004.1"/>
</dbReference>
<sequence>MRILPKSALAIATAVAVAGGAPATGQVSNPNALKAAIVFNIMRYVEFPGKPASQPITLCALRGAAGSGEFAGLNGQRAGNRQVLYRSFDGSSATGCDAVFIGNGDSADIARVRQRGTLVFGDGGGFTSAGGTVGLVRTGAQIRFEINLRTANETGVTISSHLLRLASRTVR</sequence>
<name>A0ABT6CFN6_9SPHN</name>
<protein>
    <submittedName>
        <fullName evidence="2">YfiR family protein</fullName>
    </submittedName>
</protein>
<feature type="chain" id="PRO_5046351175" evidence="1">
    <location>
        <begin position="24"/>
        <end position="171"/>
    </location>
</feature>
<evidence type="ECO:0000313" key="3">
    <source>
        <dbReference type="Proteomes" id="UP001222770"/>
    </source>
</evidence>